<name>A0A162D5B2_9BACI</name>
<organism evidence="1 2">
    <name type="scientific">Alkalihalobacillus trypoxylicola</name>
    <dbReference type="NCBI Taxonomy" id="519424"/>
    <lineage>
        <taxon>Bacteria</taxon>
        <taxon>Bacillati</taxon>
        <taxon>Bacillota</taxon>
        <taxon>Bacilli</taxon>
        <taxon>Bacillales</taxon>
        <taxon>Bacillaceae</taxon>
        <taxon>Alkalihalobacillus</taxon>
    </lineage>
</organism>
<evidence type="ECO:0000313" key="1">
    <source>
        <dbReference type="EMBL" id="KYG28159.1"/>
    </source>
</evidence>
<proteinExistence type="predicted"/>
<evidence type="ECO:0000313" key="2">
    <source>
        <dbReference type="Proteomes" id="UP000075806"/>
    </source>
</evidence>
<dbReference type="AlphaFoldDB" id="A0A162D5B2"/>
<accession>A0A162D5B2</accession>
<keyword evidence="2" id="KW-1185">Reference proteome</keyword>
<gene>
    <name evidence="1" type="ORF">AZF04_09655</name>
</gene>
<dbReference type="RefSeq" id="WP_061949583.1">
    <property type="nucleotide sequence ID" value="NZ_LTAO01000034.1"/>
</dbReference>
<dbReference type="EMBL" id="LTAO01000034">
    <property type="protein sequence ID" value="KYG28159.1"/>
    <property type="molecule type" value="Genomic_DNA"/>
</dbReference>
<dbReference type="STRING" id="519424.AZF04_09655"/>
<sequence length="114" mass="13034">MKYETIAKKIGQLVDKKNEQYGDAFLKVGEFLKILYPNGVQPHQYQDMLVMARIFDKQMRVANGNQGDENAFTDIAGYGILMSGRKGVDNTKELMEKAIKAYREKSEIATMNYE</sequence>
<dbReference type="Proteomes" id="UP000075806">
    <property type="component" value="Unassembled WGS sequence"/>
</dbReference>
<dbReference type="OrthoDB" id="5522901at2"/>
<protein>
    <submittedName>
        <fullName evidence="1">Uncharacterized protein</fullName>
    </submittedName>
</protein>
<reference evidence="1" key="1">
    <citation type="submission" date="2016-02" db="EMBL/GenBank/DDBJ databases">
        <title>Genome sequence of Bacillus trypoxylicola KCTC 13244(T).</title>
        <authorList>
            <person name="Jeong H."/>
            <person name="Park S.-H."/>
            <person name="Choi S.-K."/>
        </authorList>
    </citation>
    <scope>NUCLEOTIDE SEQUENCE [LARGE SCALE GENOMIC DNA]</scope>
    <source>
        <strain evidence="1">KCTC 13244</strain>
    </source>
</reference>
<comment type="caution">
    <text evidence="1">The sequence shown here is derived from an EMBL/GenBank/DDBJ whole genome shotgun (WGS) entry which is preliminary data.</text>
</comment>